<dbReference type="InterPro" id="IPR000045">
    <property type="entry name" value="Prepilin_IV_endopep_pep"/>
</dbReference>
<dbReference type="EMBL" id="JAUSVK010000001">
    <property type="protein sequence ID" value="MDQ0390695.1"/>
    <property type="molecule type" value="Genomic_DNA"/>
</dbReference>
<organism evidence="5 6">
    <name type="scientific">Labrys monachus</name>
    <dbReference type="NCBI Taxonomy" id="217067"/>
    <lineage>
        <taxon>Bacteria</taxon>
        <taxon>Pseudomonadati</taxon>
        <taxon>Pseudomonadota</taxon>
        <taxon>Alphaproteobacteria</taxon>
        <taxon>Hyphomicrobiales</taxon>
        <taxon>Xanthobacteraceae</taxon>
        <taxon>Labrys</taxon>
    </lineage>
</organism>
<gene>
    <name evidence="5" type="ORF">J3R73_000487</name>
</gene>
<evidence type="ECO:0000259" key="4">
    <source>
        <dbReference type="Pfam" id="PF01478"/>
    </source>
</evidence>
<keyword evidence="3" id="KW-0812">Transmembrane</keyword>
<accession>A0ABU0F7Z0</accession>
<feature type="domain" description="Prepilin type IV endopeptidase peptidase" evidence="4">
    <location>
        <begin position="8"/>
        <end position="109"/>
    </location>
</feature>
<dbReference type="Pfam" id="PF01478">
    <property type="entry name" value="Peptidase_A24"/>
    <property type="match status" value="1"/>
</dbReference>
<reference evidence="5 6" key="1">
    <citation type="submission" date="2023-07" db="EMBL/GenBank/DDBJ databases">
        <title>Genomic Encyclopedia of Type Strains, Phase IV (KMG-IV): sequencing the most valuable type-strain genomes for metagenomic binning, comparative biology and taxonomic classification.</title>
        <authorList>
            <person name="Goeker M."/>
        </authorList>
    </citation>
    <scope>NUCLEOTIDE SEQUENCE [LARGE SCALE GENOMIC DNA]</scope>
    <source>
        <strain evidence="5 6">DSM 5896</strain>
    </source>
</reference>
<keyword evidence="3" id="KW-0472">Membrane</keyword>
<dbReference type="InterPro" id="IPR014032">
    <property type="entry name" value="Peptidase_A24A_bac"/>
</dbReference>
<dbReference type="PANTHER" id="PTHR30487:SF0">
    <property type="entry name" value="PREPILIN LEADER PEPTIDASE_N-METHYLTRANSFERASE-RELATED"/>
    <property type="match status" value="1"/>
</dbReference>
<dbReference type="Gene3D" id="1.20.120.1220">
    <property type="match status" value="1"/>
</dbReference>
<dbReference type="InterPro" id="IPR050882">
    <property type="entry name" value="Prepilin_peptidase/N-MTase"/>
</dbReference>
<sequence length="156" mass="16348">MNILVSAALLLLIMGVYDGAVYRLPDFLTLPFLLLTAVFAPPEPDLRIAGMVLACSILWITASLFRRVRGFPGLGFGDVKLAAGCGALIGVQQVGLMLLLASSLALVILLDLAGSRRLADATVSWGQVAKRPIALGPFLAGSTLLIAYAQVKGLLS</sequence>
<proteinExistence type="inferred from homology"/>
<feature type="transmembrane region" description="Helical" evidence="3">
    <location>
        <begin position="47"/>
        <end position="65"/>
    </location>
</feature>
<dbReference type="PRINTS" id="PR00864">
    <property type="entry name" value="PREPILNPTASE"/>
</dbReference>
<keyword evidence="3" id="KW-1133">Transmembrane helix</keyword>
<evidence type="ECO:0000256" key="1">
    <source>
        <dbReference type="ARBA" id="ARBA00005801"/>
    </source>
</evidence>
<dbReference type="PANTHER" id="PTHR30487">
    <property type="entry name" value="TYPE 4 PREPILIN-LIKE PROTEINS LEADER PEPTIDE-PROCESSING ENZYME"/>
    <property type="match status" value="1"/>
</dbReference>
<evidence type="ECO:0000256" key="3">
    <source>
        <dbReference type="SAM" id="Phobius"/>
    </source>
</evidence>
<evidence type="ECO:0000256" key="2">
    <source>
        <dbReference type="RuleBase" id="RU003793"/>
    </source>
</evidence>
<dbReference type="RefSeq" id="WP_307422056.1">
    <property type="nucleotide sequence ID" value="NZ_JAUSVK010000001.1"/>
</dbReference>
<evidence type="ECO:0000313" key="5">
    <source>
        <dbReference type="EMBL" id="MDQ0390695.1"/>
    </source>
</evidence>
<evidence type="ECO:0000313" key="6">
    <source>
        <dbReference type="Proteomes" id="UP001237448"/>
    </source>
</evidence>
<dbReference type="Proteomes" id="UP001237448">
    <property type="component" value="Unassembled WGS sequence"/>
</dbReference>
<comment type="similarity">
    <text evidence="1 2">Belongs to the peptidase A24 family.</text>
</comment>
<comment type="caution">
    <text evidence="5">The sequence shown here is derived from an EMBL/GenBank/DDBJ whole genome shotgun (WGS) entry which is preliminary data.</text>
</comment>
<name>A0ABU0F7Z0_9HYPH</name>
<feature type="transmembrane region" description="Helical" evidence="3">
    <location>
        <begin position="133"/>
        <end position="151"/>
    </location>
</feature>
<feature type="transmembrane region" description="Helical" evidence="3">
    <location>
        <begin position="86"/>
        <end position="113"/>
    </location>
</feature>
<keyword evidence="6" id="KW-1185">Reference proteome</keyword>
<protein>
    <submittedName>
        <fullName evidence="5">Prepilin signal peptidase PulO-like enzyme (Type II secretory pathway)</fullName>
    </submittedName>
</protein>